<dbReference type="EMBL" id="JAAVJD010000025">
    <property type="protein sequence ID" value="NJQ05105.1"/>
    <property type="molecule type" value="Genomic_DNA"/>
</dbReference>
<dbReference type="AlphaFoldDB" id="A0A7X6CZ07"/>
<evidence type="ECO:0000256" key="1">
    <source>
        <dbReference type="ARBA" id="ARBA00009981"/>
    </source>
</evidence>
<dbReference type="NCBIfam" id="TIGR01552">
    <property type="entry name" value="phd_fam"/>
    <property type="match status" value="1"/>
</dbReference>
<dbReference type="InterPro" id="IPR036165">
    <property type="entry name" value="YefM-like_sf"/>
</dbReference>
<dbReference type="SUPFAM" id="SSF143120">
    <property type="entry name" value="YefM-like"/>
    <property type="match status" value="1"/>
</dbReference>
<proteinExistence type="inferred from homology"/>
<comment type="function">
    <text evidence="2">Antitoxin component of a type II toxin-antitoxin (TA) system.</text>
</comment>
<accession>A0A7X6CZ07</accession>
<keyword evidence="5" id="KW-1185">Reference proteome</keyword>
<dbReference type="InterPro" id="IPR006442">
    <property type="entry name" value="Antitoxin_Phd/YefM"/>
</dbReference>
<evidence type="ECO:0000313" key="5">
    <source>
        <dbReference type="Proteomes" id="UP000578686"/>
    </source>
</evidence>
<evidence type="ECO:0000313" key="4">
    <source>
        <dbReference type="EMBL" id="NJQ05105.1"/>
    </source>
</evidence>
<gene>
    <name evidence="4" type="ORF">HCN56_05800</name>
</gene>
<dbReference type="RefSeq" id="WP_167968393.1">
    <property type="nucleotide sequence ID" value="NZ_BHZG01000255.1"/>
</dbReference>
<sequence length="86" mass="9369">MRLMTASEASRNFASVLDRAEHGETIVITRGGRRLALIGPAPVANGGDFSDALTAFRARHPEDDPAYEDDVLGSRELLTQDDPWSD</sequence>
<comment type="caution">
    <text evidence="4">The sequence shown here is derived from an EMBL/GenBank/DDBJ whole genome shotgun (WGS) entry which is preliminary data.</text>
</comment>
<feature type="region of interest" description="Disordered" evidence="3">
    <location>
        <begin position="60"/>
        <end position="86"/>
    </location>
</feature>
<dbReference type="Pfam" id="PF02604">
    <property type="entry name" value="PhdYeFM_antitox"/>
    <property type="match status" value="1"/>
</dbReference>
<protein>
    <recommendedName>
        <fullName evidence="2">Antitoxin</fullName>
    </recommendedName>
</protein>
<reference evidence="4 5" key="1">
    <citation type="submission" date="2020-03" db="EMBL/GenBank/DDBJ databases">
        <title>Draft genome of Streptomyces sp. ventii, isolated from the Axial Seamount in the Pacific Ocean, and resequencing of the two type strains Streptomyces lonarensis strain NCL 716 and Streptomyces bohaiensis strain 11A07.</title>
        <authorList>
            <person name="Loughran R.M."/>
            <person name="Pfannmuller K.M."/>
            <person name="Wasson B.J."/>
            <person name="Deadmond M.C."/>
            <person name="Paddock B.E."/>
            <person name="Koyack M.J."/>
            <person name="Gallegos D.A."/>
            <person name="Mitchell E.A."/>
            <person name="Ushijima B."/>
            <person name="Saw J.H."/>
            <person name="Mcphail K.L."/>
            <person name="Videau P."/>
        </authorList>
    </citation>
    <scope>NUCLEOTIDE SEQUENCE [LARGE SCALE GENOMIC DNA]</scope>
    <source>
        <strain evidence="4 5">NCL716</strain>
    </source>
</reference>
<evidence type="ECO:0000256" key="3">
    <source>
        <dbReference type="SAM" id="MobiDB-lite"/>
    </source>
</evidence>
<name>A0A7X6CZ07_9ACTN</name>
<comment type="similarity">
    <text evidence="1 2">Belongs to the phD/YefM antitoxin family.</text>
</comment>
<evidence type="ECO:0000256" key="2">
    <source>
        <dbReference type="RuleBase" id="RU362080"/>
    </source>
</evidence>
<organism evidence="4 5">
    <name type="scientific">Streptomyces lonarensis</name>
    <dbReference type="NCBI Taxonomy" id="700599"/>
    <lineage>
        <taxon>Bacteria</taxon>
        <taxon>Bacillati</taxon>
        <taxon>Actinomycetota</taxon>
        <taxon>Actinomycetes</taxon>
        <taxon>Kitasatosporales</taxon>
        <taxon>Streptomycetaceae</taxon>
        <taxon>Streptomyces</taxon>
    </lineage>
</organism>
<dbReference type="Proteomes" id="UP000578686">
    <property type="component" value="Unassembled WGS sequence"/>
</dbReference>
<dbReference type="Gene3D" id="3.40.1620.10">
    <property type="entry name" value="YefM-like domain"/>
    <property type="match status" value="1"/>
</dbReference>